<evidence type="ECO:0000313" key="8">
    <source>
        <dbReference type="Proteomes" id="UP001056384"/>
    </source>
</evidence>
<dbReference type="PANTHER" id="PTHR11802">
    <property type="entry name" value="SERINE PROTEASE FAMILY S10 SERINE CARBOXYPEPTIDASE"/>
    <property type="match status" value="1"/>
</dbReference>
<gene>
    <name evidence="7" type="ORF">Slin15195_G033100</name>
</gene>
<dbReference type="Proteomes" id="UP001056384">
    <property type="component" value="Chromosome 2"/>
</dbReference>
<keyword evidence="5" id="KW-0325">Glycoprotein</keyword>
<comment type="similarity">
    <text evidence="1">Belongs to the peptidase S10 family.</text>
</comment>
<dbReference type="InterPro" id="IPR001563">
    <property type="entry name" value="Peptidase_S10"/>
</dbReference>
<feature type="signal peptide" evidence="6">
    <location>
        <begin position="1"/>
        <end position="21"/>
    </location>
</feature>
<keyword evidence="8" id="KW-1185">Reference proteome</keyword>
<evidence type="ECO:0000256" key="5">
    <source>
        <dbReference type="ARBA" id="ARBA00023180"/>
    </source>
</evidence>
<protein>
    <submittedName>
        <fullName evidence="7">Peptidase S10, serine carboxypeptidase, alpha/Beta hydrolase</fullName>
    </submittedName>
</protein>
<dbReference type="GO" id="GO:0000324">
    <property type="term" value="C:fungal-type vacuole"/>
    <property type="evidence" value="ECO:0007669"/>
    <property type="project" value="TreeGrafter"/>
</dbReference>
<dbReference type="Pfam" id="PF00450">
    <property type="entry name" value="Peptidase_S10"/>
    <property type="match status" value="2"/>
</dbReference>
<dbReference type="PRINTS" id="PR00724">
    <property type="entry name" value="CRBOXYPTASEC"/>
</dbReference>
<evidence type="ECO:0000256" key="1">
    <source>
        <dbReference type="ARBA" id="ARBA00009431"/>
    </source>
</evidence>
<evidence type="ECO:0000256" key="2">
    <source>
        <dbReference type="ARBA" id="ARBA00022645"/>
    </source>
</evidence>
<proteinExistence type="inferred from homology"/>
<dbReference type="Gene3D" id="3.40.50.1820">
    <property type="entry name" value="alpha/beta hydrolase"/>
    <property type="match status" value="1"/>
</dbReference>
<keyword evidence="3" id="KW-0645">Protease</keyword>
<dbReference type="PANTHER" id="PTHR11802:SF64">
    <property type="entry name" value="CARBOXYPEPTIDASE"/>
    <property type="match status" value="1"/>
</dbReference>
<dbReference type="EMBL" id="CP099419">
    <property type="protein sequence ID" value="USW49991.1"/>
    <property type="molecule type" value="Genomic_DNA"/>
</dbReference>
<dbReference type="AlphaFoldDB" id="A0A9Q9ASL0"/>
<evidence type="ECO:0000256" key="6">
    <source>
        <dbReference type="SAM" id="SignalP"/>
    </source>
</evidence>
<feature type="chain" id="PRO_5040405182" evidence="6">
    <location>
        <begin position="22"/>
        <end position="584"/>
    </location>
</feature>
<dbReference type="OrthoDB" id="443318at2759"/>
<accession>A0A9Q9ASL0</accession>
<dbReference type="InterPro" id="IPR029058">
    <property type="entry name" value="AB_hydrolase_fold"/>
</dbReference>
<organism evidence="7 8">
    <name type="scientific">Septoria linicola</name>
    <dbReference type="NCBI Taxonomy" id="215465"/>
    <lineage>
        <taxon>Eukaryota</taxon>
        <taxon>Fungi</taxon>
        <taxon>Dikarya</taxon>
        <taxon>Ascomycota</taxon>
        <taxon>Pezizomycotina</taxon>
        <taxon>Dothideomycetes</taxon>
        <taxon>Dothideomycetidae</taxon>
        <taxon>Mycosphaerellales</taxon>
        <taxon>Mycosphaerellaceae</taxon>
        <taxon>Septoria</taxon>
    </lineage>
</organism>
<evidence type="ECO:0000256" key="4">
    <source>
        <dbReference type="ARBA" id="ARBA00022801"/>
    </source>
</evidence>
<sequence>MASILLGATVFSSLLTAPANAQFVSPPTDLTSSKGYLDIPVRWKEVPEGICELTPGVKSYSGYVDVFEDQHVFWWFFESRKDPSTDPLTGSSSMIGLFQELGPCGVDSNGEVYNNPYAWNNASNMLFIDHPAQVGFSYSTPIPGYETSSNIIQLPNATCPDYAGDTCGTYSYPNQTDTANSTIDAAPSMWRTLQGFMGAFPQYAKNEFNFATESYGGHYGPIFNAYIESQNALIRNSSLPGAHHIELATVLIGNGWYDPLVQYQAYYNFSVFPGNTYDYDPYNQSIKDQVYNSMYGSGNCYDQTVDCNTRGINEICAAADSFCATEVEFVLDTVTGRDEYDIRELTPDPFPYSFYVEYLNTPKVQQAIGAYVNFSESNTAVSNAFTSTGDDDREEGTIAAVRSLVEQGVYVVQFYGDADYTCNWLGGQVVSELVDAPGFSSAGYENVTTSDGVVHGQVKQSDNFAFVRVYESGHEVPFYQPLLALEMFERAIHGKDIASGEVSCLKGSEGYKTVGTAESTYREGNSTVQFAVMPTNATYNTTTNAPNPVLNGTAGAVGTTKSMKMGRKAKRAFKPMSKSRNYMR</sequence>
<name>A0A9Q9ASL0_9PEZI</name>
<keyword evidence="2 7" id="KW-0121">Carboxypeptidase</keyword>
<evidence type="ECO:0000313" key="7">
    <source>
        <dbReference type="EMBL" id="USW49991.1"/>
    </source>
</evidence>
<dbReference type="GO" id="GO:0004185">
    <property type="term" value="F:serine-type carboxypeptidase activity"/>
    <property type="evidence" value="ECO:0007669"/>
    <property type="project" value="InterPro"/>
</dbReference>
<keyword evidence="6" id="KW-0732">Signal</keyword>
<dbReference type="SUPFAM" id="SSF53474">
    <property type="entry name" value="alpha/beta-Hydrolases"/>
    <property type="match status" value="1"/>
</dbReference>
<keyword evidence="4 7" id="KW-0378">Hydrolase</keyword>
<evidence type="ECO:0000256" key="3">
    <source>
        <dbReference type="ARBA" id="ARBA00022670"/>
    </source>
</evidence>
<dbReference type="GO" id="GO:0006508">
    <property type="term" value="P:proteolysis"/>
    <property type="evidence" value="ECO:0007669"/>
    <property type="project" value="UniProtKB-KW"/>
</dbReference>
<reference evidence="7" key="1">
    <citation type="submission" date="2022-06" db="EMBL/GenBank/DDBJ databases">
        <title>Complete genome sequences of two strains of the flax pathogen Septoria linicola.</title>
        <authorList>
            <person name="Lapalu N."/>
            <person name="Simon A."/>
            <person name="Demenou B."/>
            <person name="Paumier D."/>
            <person name="Guillot M.-P."/>
            <person name="Gout L."/>
            <person name="Valade R."/>
        </authorList>
    </citation>
    <scope>NUCLEOTIDE SEQUENCE</scope>
    <source>
        <strain evidence="7">SE15195</strain>
    </source>
</reference>